<comment type="subcellular location">
    <subcellularLocation>
        <location evidence="1">Membrane</location>
        <topology evidence="1">Multi-pass membrane protein</topology>
    </subcellularLocation>
</comment>
<dbReference type="GO" id="GO:0045211">
    <property type="term" value="C:postsynaptic membrane"/>
    <property type="evidence" value="ECO:0007669"/>
    <property type="project" value="TreeGrafter"/>
</dbReference>
<dbReference type="InterPro" id="IPR003968">
    <property type="entry name" value="K_chnl_volt-dep_Kv"/>
</dbReference>
<dbReference type="Gene3D" id="1.10.287.70">
    <property type="match status" value="1"/>
</dbReference>
<dbReference type="EMBL" id="JXXN02000310">
    <property type="protein sequence ID" value="THD27832.1"/>
    <property type="molecule type" value="Genomic_DNA"/>
</dbReference>
<evidence type="ECO:0000256" key="2">
    <source>
        <dbReference type="ARBA" id="ARBA00022448"/>
    </source>
</evidence>
<feature type="transmembrane region" description="Helical" evidence="13">
    <location>
        <begin position="254"/>
        <end position="276"/>
    </location>
</feature>
<dbReference type="GO" id="GO:0043679">
    <property type="term" value="C:axon terminus"/>
    <property type="evidence" value="ECO:0007669"/>
    <property type="project" value="TreeGrafter"/>
</dbReference>
<evidence type="ECO:0000256" key="7">
    <source>
        <dbReference type="ARBA" id="ARBA00022958"/>
    </source>
</evidence>
<evidence type="ECO:0000256" key="12">
    <source>
        <dbReference type="ARBA" id="ARBA00061303"/>
    </source>
</evidence>
<comment type="similarity">
    <text evidence="12">Belongs to the potassium channel family. C (Shaw) (TC 1.A.1.2) subfamily. Shaw sub-subfamily.</text>
</comment>
<evidence type="ECO:0000256" key="8">
    <source>
        <dbReference type="ARBA" id="ARBA00022989"/>
    </source>
</evidence>
<dbReference type="FunFam" id="1.10.287.70:FF:000002">
    <property type="entry name" value="Potassium voltage-gated channel subfamily a member"/>
    <property type="match status" value="1"/>
</dbReference>
<dbReference type="Gene3D" id="3.30.710.10">
    <property type="entry name" value="Potassium Channel Kv1.1, Chain A"/>
    <property type="match status" value="1"/>
</dbReference>
<keyword evidence="2" id="KW-0813">Transport</keyword>
<keyword evidence="10 13" id="KW-0472">Membrane</keyword>
<dbReference type="GO" id="GO:0051260">
    <property type="term" value="P:protein homooligomerization"/>
    <property type="evidence" value="ECO:0007669"/>
    <property type="project" value="InterPro"/>
</dbReference>
<dbReference type="InterPro" id="IPR005821">
    <property type="entry name" value="Ion_trans_dom"/>
</dbReference>
<keyword evidence="11" id="KW-0407">Ion channel</keyword>
<sequence length="743" mass="83683">MDSENRVILNVGGIRHETYKATLKKIPATRLSRLTEALANYDPILNEYFFDRHPGVFAQILNYYRTGKLHYPTDVCGPLFEEELEFWGLDANQVEPCCWMTYTSHRETQETLQILNDLDLDTEHTEEELYAKFGLDDAYQSGQLTLWQKFKPKIWMLFDESYSSLCAKFLAVISVFFIVLSILSFCLKTSSNLRIPQLYNESVLLISTGSDYQTPDEMRTAHELTRLRRSVPPEPVEGELSWTIRKRTVKAHSIFSYFEMISNAWFTFEITVRFLVTPSKYEFIRSPVNIIDLLALISFYVDLLLTNIMSDDASYDALEFFSIIRIMRLFKLTRHIAGLKILIHTFRASMKELVLLVFFLMVFIVIFAALMYYAERFQFNPRNDFASIPVGLWWAIVTMTTVGYGDQVPKTYLGMIVGAMCAITGVMTISLPVPVIVSNFSRFYTHTQAQSKLPKKRRRVLPVEAVRPKSTSPPGKFTAPHTNAMGFGALAQRGLISNPMETSTGLTGKRSLISPINSKLRGTANDPIRSADPNDVECSSLLGYKPPTGQLQARVEPSLMFEFPLPKVSCPGTDSTLVSPGLKPNSPQAARRNDSIKVDSGNHLTDMANRANPDELRIANITRIGAQNNKLERRSSSKTENDSDALASCVTYDRKTSFYSARSKQNCSVERAMTDRKATACRESATDFDGWQMGPPESTFGCAPQYAEFLGIRNSFAISPPRLSIGSIERIDGPPKSGSHSPD</sequence>
<keyword evidence="3" id="KW-0633">Potassium transport</keyword>
<dbReference type="InterPro" id="IPR028325">
    <property type="entry name" value="VG_K_chnl"/>
</dbReference>
<evidence type="ECO:0000313" key="15">
    <source>
        <dbReference type="EMBL" id="THD27832.1"/>
    </source>
</evidence>
<dbReference type="GO" id="GO:0042734">
    <property type="term" value="C:presynaptic membrane"/>
    <property type="evidence" value="ECO:0007669"/>
    <property type="project" value="TreeGrafter"/>
</dbReference>
<organism evidence="15 16">
    <name type="scientific">Fasciola hepatica</name>
    <name type="common">Liver fluke</name>
    <dbReference type="NCBI Taxonomy" id="6192"/>
    <lineage>
        <taxon>Eukaryota</taxon>
        <taxon>Metazoa</taxon>
        <taxon>Spiralia</taxon>
        <taxon>Lophotrochozoa</taxon>
        <taxon>Platyhelminthes</taxon>
        <taxon>Trematoda</taxon>
        <taxon>Digenea</taxon>
        <taxon>Plagiorchiida</taxon>
        <taxon>Echinostomata</taxon>
        <taxon>Echinostomatoidea</taxon>
        <taxon>Fasciolidae</taxon>
        <taxon>Fasciola</taxon>
    </lineage>
</organism>
<feature type="domain" description="BTB" evidence="14">
    <location>
        <begin position="5"/>
        <end position="105"/>
    </location>
</feature>
<dbReference type="InterPro" id="IPR003974">
    <property type="entry name" value="K_chnl_volt-dep_Kv3"/>
</dbReference>
<name>A0A4E0S2N2_FASHE</name>
<dbReference type="GO" id="GO:0032590">
    <property type="term" value="C:dendrite membrane"/>
    <property type="evidence" value="ECO:0007669"/>
    <property type="project" value="TreeGrafter"/>
</dbReference>
<dbReference type="PRINTS" id="PR01491">
    <property type="entry name" value="KVCHANNEL"/>
</dbReference>
<dbReference type="GO" id="GO:0032809">
    <property type="term" value="C:neuronal cell body membrane"/>
    <property type="evidence" value="ECO:0007669"/>
    <property type="project" value="TreeGrafter"/>
</dbReference>
<protein>
    <submittedName>
        <fullName evidence="15">Potassium voltage-gated channel protein Shaw</fullName>
    </submittedName>
</protein>
<evidence type="ECO:0000256" key="10">
    <source>
        <dbReference type="ARBA" id="ARBA00023136"/>
    </source>
</evidence>
<evidence type="ECO:0000256" key="6">
    <source>
        <dbReference type="ARBA" id="ARBA00022882"/>
    </source>
</evidence>
<evidence type="ECO:0000256" key="5">
    <source>
        <dbReference type="ARBA" id="ARBA00022826"/>
    </source>
</evidence>
<dbReference type="InterPro" id="IPR000210">
    <property type="entry name" value="BTB/POZ_dom"/>
</dbReference>
<gene>
    <name evidence="15" type="ORF">D915_001399</name>
</gene>
<dbReference type="PANTHER" id="PTHR11537:SF252">
    <property type="entry name" value="POTASSIUM VOLTAGE-GATED CHANNEL PROTEIN SHAW"/>
    <property type="match status" value="1"/>
</dbReference>
<dbReference type="Pfam" id="PF02214">
    <property type="entry name" value="BTB_2"/>
    <property type="match status" value="1"/>
</dbReference>
<dbReference type="GO" id="GO:0001508">
    <property type="term" value="P:action potential"/>
    <property type="evidence" value="ECO:0007669"/>
    <property type="project" value="TreeGrafter"/>
</dbReference>
<keyword evidence="7" id="KW-0630">Potassium</keyword>
<dbReference type="PRINTS" id="PR00169">
    <property type="entry name" value="KCHANNEL"/>
</dbReference>
<dbReference type="CDD" id="cd18416">
    <property type="entry name" value="BTB_Shaw-like"/>
    <property type="match status" value="1"/>
</dbReference>
<feature type="transmembrane region" description="Helical" evidence="13">
    <location>
        <begin position="353"/>
        <end position="374"/>
    </location>
</feature>
<reference evidence="15" key="1">
    <citation type="submission" date="2019-03" db="EMBL/GenBank/DDBJ databases">
        <title>Improved annotation for the trematode Fasciola hepatica.</title>
        <authorList>
            <person name="Choi Y.-J."/>
            <person name="Martin J."/>
            <person name="Mitreva M."/>
        </authorList>
    </citation>
    <scope>NUCLEOTIDE SEQUENCE [LARGE SCALE GENOMIC DNA]</scope>
</reference>
<evidence type="ECO:0000256" key="4">
    <source>
        <dbReference type="ARBA" id="ARBA00022692"/>
    </source>
</evidence>
<dbReference type="PANTHER" id="PTHR11537">
    <property type="entry name" value="VOLTAGE-GATED POTASSIUM CHANNEL"/>
    <property type="match status" value="1"/>
</dbReference>
<evidence type="ECO:0000313" key="16">
    <source>
        <dbReference type="Proteomes" id="UP000230066"/>
    </source>
</evidence>
<evidence type="ECO:0000256" key="13">
    <source>
        <dbReference type="SAM" id="Phobius"/>
    </source>
</evidence>
<dbReference type="AlphaFoldDB" id="A0A4E0S2N2"/>
<dbReference type="SUPFAM" id="SSF81324">
    <property type="entry name" value="Voltage-gated potassium channels"/>
    <property type="match status" value="1"/>
</dbReference>
<dbReference type="InterPro" id="IPR011333">
    <property type="entry name" value="SKP1/BTB/POZ_sf"/>
</dbReference>
<dbReference type="InterPro" id="IPR027359">
    <property type="entry name" value="Volt_channel_dom_sf"/>
</dbReference>
<proteinExistence type="inferred from homology"/>
<evidence type="ECO:0000256" key="9">
    <source>
        <dbReference type="ARBA" id="ARBA00023065"/>
    </source>
</evidence>
<accession>A0A4E0S2N2</accession>
<dbReference type="PRINTS" id="PR01498">
    <property type="entry name" value="SHAWCHANNEL"/>
</dbReference>
<dbReference type="GO" id="GO:0008076">
    <property type="term" value="C:voltage-gated potassium channel complex"/>
    <property type="evidence" value="ECO:0007669"/>
    <property type="project" value="InterPro"/>
</dbReference>
<comment type="caution">
    <text evidence="15">The sequence shown here is derived from an EMBL/GenBank/DDBJ whole genome shotgun (WGS) entry which is preliminary data.</text>
</comment>
<dbReference type="Proteomes" id="UP000230066">
    <property type="component" value="Unassembled WGS sequence"/>
</dbReference>
<evidence type="ECO:0000256" key="3">
    <source>
        <dbReference type="ARBA" id="ARBA00022538"/>
    </source>
</evidence>
<dbReference type="InterPro" id="IPR003131">
    <property type="entry name" value="T1-type_BTB"/>
</dbReference>
<dbReference type="FunFam" id="3.30.710.10:FF:000020">
    <property type="entry name" value="Potassium voltage-gated channel protein Shaw"/>
    <property type="match status" value="1"/>
</dbReference>
<keyword evidence="9" id="KW-0406">Ion transport</keyword>
<feature type="transmembrane region" description="Helical" evidence="13">
    <location>
        <begin position="386"/>
        <end position="405"/>
    </location>
</feature>
<keyword evidence="6" id="KW-0851">Voltage-gated channel</keyword>
<dbReference type="SMART" id="SM00225">
    <property type="entry name" value="BTB"/>
    <property type="match status" value="1"/>
</dbReference>
<dbReference type="SUPFAM" id="SSF54695">
    <property type="entry name" value="POZ domain"/>
    <property type="match status" value="1"/>
</dbReference>
<dbReference type="Pfam" id="PF00520">
    <property type="entry name" value="Ion_trans"/>
    <property type="match status" value="1"/>
</dbReference>
<evidence type="ECO:0000259" key="14">
    <source>
        <dbReference type="SMART" id="SM00225"/>
    </source>
</evidence>
<dbReference type="Gene3D" id="1.20.120.350">
    <property type="entry name" value="Voltage-gated potassium channels. Chain C"/>
    <property type="match status" value="1"/>
</dbReference>
<keyword evidence="16" id="KW-1185">Reference proteome</keyword>
<keyword evidence="8 13" id="KW-1133">Transmembrane helix</keyword>
<keyword evidence="4 13" id="KW-0812">Transmembrane</keyword>
<feature type="transmembrane region" description="Helical" evidence="13">
    <location>
        <begin position="412"/>
        <end position="433"/>
    </location>
</feature>
<keyword evidence="5" id="KW-0631">Potassium channel</keyword>
<evidence type="ECO:0000256" key="1">
    <source>
        <dbReference type="ARBA" id="ARBA00004141"/>
    </source>
</evidence>
<dbReference type="GO" id="GO:0005251">
    <property type="term" value="F:delayed rectifier potassium channel activity"/>
    <property type="evidence" value="ECO:0007669"/>
    <property type="project" value="TreeGrafter"/>
</dbReference>
<feature type="transmembrane region" description="Helical" evidence="13">
    <location>
        <begin position="288"/>
        <end position="305"/>
    </location>
</feature>
<evidence type="ECO:0000256" key="11">
    <source>
        <dbReference type="ARBA" id="ARBA00023303"/>
    </source>
</evidence>
<feature type="transmembrane region" description="Helical" evidence="13">
    <location>
        <begin position="169"/>
        <end position="187"/>
    </location>
</feature>